<keyword evidence="8" id="KW-1185">Reference proteome</keyword>
<evidence type="ECO:0000313" key="7">
    <source>
        <dbReference type="EMBL" id="CAK0839536.1"/>
    </source>
</evidence>
<evidence type="ECO:0000256" key="2">
    <source>
        <dbReference type="ARBA" id="ARBA00022692"/>
    </source>
</evidence>
<dbReference type="PANTHER" id="PTHR13146">
    <property type="match status" value="1"/>
</dbReference>
<evidence type="ECO:0000256" key="4">
    <source>
        <dbReference type="ARBA" id="ARBA00023136"/>
    </source>
</evidence>
<dbReference type="PANTHER" id="PTHR13146:SF0">
    <property type="entry name" value="SOLUTE CARRIER FAMILY 35 MEMBER F6"/>
    <property type="match status" value="1"/>
</dbReference>
<feature type="transmembrane region" description="Helical" evidence="5">
    <location>
        <begin position="135"/>
        <end position="156"/>
    </location>
</feature>
<evidence type="ECO:0008006" key="9">
    <source>
        <dbReference type="Google" id="ProtNLM"/>
    </source>
</evidence>
<organism evidence="7 8">
    <name type="scientific">Prorocentrum cordatum</name>
    <dbReference type="NCBI Taxonomy" id="2364126"/>
    <lineage>
        <taxon>Eukaryota</taxon>
        <taxon>Sar</taxon>
        <taxon>Alveolata</taxon>
        <taxon>Dinophyceae</taxon>
        <taxon>Prorocentrales</taxon>
        <taxon>Prorocentraceae</taxon>
        <taxon>Prorocentrum</taxon>
    </lineage>
</organism>
<dbReference type="SUPFAM" id="SSF103481">
    <property type="entry name" value="Multidrug resistance efflux transporter EmrE"/>
    <property type="match status" value="1"/>
</dbReference>
<dbReference type="EMBL" id="CAUYUJ010014302">
    <property type="protein sequence ID" value="CAK0839536.1"/>
    <property type="molecule type" value="Genomic_DNA"/>
</dbReference>
<name>A0ABN9T3F2_9DINO</name>
<feature type="transmembrane region" description="Helical" evidence="5">
    <location>
        <begin position="60"/>
        <end position="79"/>
    </location>
</feature>
<evidence type="ECO:0000256" key="1">
    <source>
        <dbReference type="ARBA" id="ARBA00004141"/>
    </source>
</evidence>
<sequence>MDPRLMAFLLLGSMLFFGSYNTINTKLQYQMCVPTLYPEAARSDPNNRCGPGEKTFDKPWLVNMYMFLGEATLLFVYGMKRRKISVASGQAALSSHEADAVAETRVPFYMFAIPAACDVFGTGLAAVGQTYLDSAIWQMLRSSIIIFSAILAKLLLGKSLDPFKWVAVLIVFVGLIIVGLASSLDAKASSTGRGAGGQLVGCALTVGAQICSAFQMTFEEKILKVRPGQKKVSAKKVVGAEGIWGGFFMCVILGIMTVPGTGQDGNPDVKGSFESLPDGLHMLAHSWELIFLALTYTASIAIYNLSGIVVGKKFTTVVRCLIDSSRTVTVWGVSLLLYYGVSEEYGSGITSHTWLQLIGFFILILGTVVYNDLAPSIIPNCLRSELHEEESGFVSNASFDGILANLALTEEEDEDILYQARDVGRGTSLVNGADA</sequence>
<feature type="transmembrane region" description="Helical" evidence="5">
    <location>
        <begin position="323"/>
        <end position="341"/>
    </location>
</feature>
<evidence type="ECO:0000256" key="6">
    <source>
        <dbReference type="SAM" id="SignalP"/>
    </source>
</evidence>
<feature type="transmembrane region" description="Helical" evidence="5">
    <location>
        <begin position="237"/>
        <end position="258"/>
    </location>
</feature>
<proteinExistence type="predicted"/>
<feature type="chain" id="PRO_5045823583" description="EamA domain-containing protein" evidence="6">
    <location>
        <begin position="22"/>
        <end position="435"/>
    </location>
</feature>
<keyword evidence="3 5" id="KW-1133">Transmembrane helix</keyword>
<keyword evidence="2 5" id="KW-0812">Transmembrane</keyword>
<feature type="transmembrane region" description="Helical" evidence="5">
    <location>
        <begin position="289"/>
        <end position="311"/>
    </location>
</feature>
<gene>
    <name evidence="7" type="ORF">PCOR1329_LOCUS35191</name>
</gene>
<keyword evidence="6" id="KW-0732">Signal</keyword>
<dbReference type="InterPro" id="IPR007271">
    <property type="entry name" value="Nuc_sug_transpt"/>
</dbReference>
<evidence type="ECO:0000256" key="3">
    <source>
        <dbReference type="ARBA" id="ARBA00022989"/>
    </source>
</evidence>
<dbReference type="InterPro" id="IPR037185">
    <property type="entry name" value="EmrE-like"/>
</dbReference>
<feature type="transmembrane region" description="Helical" evidence="5">
    <location>
        <begin position="108"/>
        <end position="129"/>
    </location>
</feature>
<dbReference type="Pfam" id="PF04142">
    <property type="entry name" value="Nuc_sug_transp"/>
    <property type="match status" value="1"/>
</dbReference>
<comment type="subcellular location">
    <subcellularLocation>
        <location evidence="1">Membrane</location>
        <topology evidence="1">Multi-pass membrane protein</topology>
    </subcellularLocation>
</comment>
<dbReference type="Proteomes" id="UP001189429">
    <property type="component" value="Unassembled WGS sequence"/>
</dbReference>
<keyword evidence="4 5" id="KW-0472">Membrane</keyword>
<evidence type="ECO:0000256" key="5">
    <source>
        <dbReference type="SAM" id="Phobius"/>
    </source>
</evidence>
<protein>
    <recommendedName>
        <fullName evidence="9">EamA domain-containing protein</fullName>
    </recommendedName>
</protein>
<feature type="transmembrane region" description="Helical" evidence="5">
    <location>
        <begin position="196"/>
        <end position="216"/>
    </location>
</feature>
<feature type="transmembrane region" description="Helical" evidence="5">
    <location>
        <begin position="163"/>
        <end position="184"/>
    </location>
</feature>
<accession>A0ABN9T3F2</accession>
<comment type="caution">
    <text evidence="7">The sequence shown here is derived from an EMBL/GenBank/DDBJ whole genome shotgun (WGS) entry which is preliminary data.</text>
</comment>
<feature type="signal peptide" evidence="6">
    <location>
        <begin position="1"/>
        <end position="21"/>
    </location>
</feature>
<reference evidence="7" key="1">
    <citation type="submission" date="2023-10" db="EMBL/GenBank/DDBJ databases">
        <authorList>
            <person name="Chen Y."/>
            <person name="Shah S."/>
            <person name="Dougan E. K."/>
            <person name="Thang M."/>
            <person name="Chan C."/>
        </authorList>
    </citation>
    <scope>NUCLEOTIDE SEQUENCE [LARGE SCALE GENOMIC DNA]</scope>
</reference>
<feature type="transmembrane region" description="Helical" evidence="5">
    <location>
        <begin position="353"/>
        <end position="373"/>
    </location>
</feature>
<evidence type="ECO:0000313" key="8">
    <source>
        <dbReference type="Proteomes" id="UP001189429"/>
    </source>
</evidence>